<keyword evidence="4 10" id="KW-0812">Transmembrane</keyword>
<dbReference type="Pfam" id="PF00015">
    <property type="entry name" value="MCPsignal"/>
    <property type="match status" value="1"/>
</dbReference>
<evidence type="ECO:0000256" key="10">
    <source>
        <dbReference type="SAM" id="Phobius"/>
    </source>
</evidence>
<dbReference type="InterPro" id="IPR024478">
    <property type="entry name" value="HlyB_4HB_MCP"/>
</dbReference>
<keyword evidence="3" id="KW-0488">Methylation</keyword>
<evidence type="ECO:0000256" key="9">
    <source>
        <dbReference type="PROSITE-ProRule" id="PRU00284"/>
    </source>
</evidence>
<dbReference type="PANTHER" id="PTHR32089">
    <property type="entry name" value="METHYL-ACCEPTING CHEMOTAXIS PROTEIN MCPB"/>
    <property type="match status" value="1"/>
</dbReference>
<feature type="transmembrane region" description="Helical" evidence="10">
    <location>
        <begin position="43"/>
        <end position="65"/>
    </location>
</feature>
<evidence type="ECO:0000256" key="3">
    <source>
        <dbReference type="ARBA" id="ARBA00022481"/>
    </source>
</evidence>
<keyword evidence="7 9" id="KW-0807">Transducer</keyword>
<dbReference type="AlphaFoldDB" id="A0A562QDZ7"/>
<dbReference type="GO" id="GO:0006935">
    <property type="term" value="P:chemotaxis"/>
    <property type="evidence" value="ECO:0007669"/>
    <property type="project" value="InterPro"/>
</dbReference>
<comment type="similarity">
    <text evidence="8">Belongs to the methyl-accepting chemotaxis (MCP) protein family.</text>
</comment>
<keyword evidence="2" id="KW-1003">Cell membrane</keyword>
<feature type="transmembrane region" description="Helical" evidence="10">
    <location>
        <begin position="220"/>
        <end position="241"/>
    </location>
</feature>
<dbReference type="PROSITE" id="PS50111">
    <property type="entry name" value="CHEMOTAXIS_TRANSDUC_2"/>
    <property type="match status" value="1"/>
</dbReference>
<keyword evidence="6 10" id="KW-0472">Membrane</keyword>
<comment type="caution">
    <text evidence="12">The sequence shown here is derived from an EMBL/GenBank/DDBJ whole genome shotgun (WGS) entry which is preliminary data.</text>
</comment>
<evidence type="ECO:0000256" key="1">
    <source>
        <dbReference type="ARBA" id="ARBA00004651"/>
    </source>
</evidence>
<dbReference type="InterPro" id="IPR004090">
    <property type="entry name" value="Chemotax_Me-accpt_rcpt"/>
</dbReference>
<accession>A0A562QDZ7</accession>
<name>A0A562QDZ7_9PSED</name>
<keyword evidence="13" id="KW-1185">Reference proteome</keyword>
<evidence type="ECO:0000313" key="12">
    <source>
        <dbReference type="EMBL" id="TWI54995.1"/>
    </source>
</evidence>
<dbReference type="GO" id="GO:0005886">
    <property type="term" value="C:plasma membrane"/>
    <property type="evidence" value="ECO:0007669"/>
    <property type="project" value="UniProtKB-SubCell"/>
</dbReference>
<sequence>MDSPSPSGSQGVVRVFLVINHSASHAGLPNKYAVKIMKLKHQLWAGFGGMFLLVLSLGLLAYWSLGSMEERTREMASAARKVQLSLTIPGILNLNRERAIKSLFLDDPAAIRALDEKRAETVALNDVYLKELEASVTEAEGIALLETMREKRKTYLDALAVFVKQSKGADRNTLMSSLDRELGEKVKAYMDAYDAMSAYQSASLQRSQEEAARTVSHTRILTLITLLLAVLVSIGLISWIVRSVLGTLGGEPAQAAQSVALIAKGDLTQPIASTRPDSLLGHLEAMRNELNAVISRLKDGSQRLVSFSSELAQTSQTVAQGAGRGSDAASSIAASIEQMTTSISDLSNNAAAAADTTRQTGEIAANGSSKVLDLANGMASLSNSVRESAGKVTELGQQSDEIRSIVGLIQSIADQTNLLALNAAIEAARAGEQGRGFAVVADEVRLLAQRTTQSTRDIATKIEGIQNNVKSVVAIMGHNVEQVIQGEQLASEGAEAIDNIQRATGEVVSIVRNISDAVRENSTASQEVARTVEHIATLSEQNSRSSNQVAGTANELSELAHELSRVSSQFKTH</sequence>
<dbReference type="GO" id="GO:0007165">
    <property type="term" value="P:signal transduction"/>
    <property type="evidence" value="ECO:0007669"/>
    <property type="project" value="UniProtKB-KW"/>
</dbReference>
<evidence type="ECO:0000256" key="5">
    <source>
        <dbReference type="ARBA" id="ARBA00022989"/>
    </source>
</evidence>
<dbReference type="PANTHER" id="PTHR32089:SF112">
    <property type="entry name" value="LYSOZYME-LIKE PROTEIN-RELATED"/>
    <property type="match status" value="1"/>
</dbReference>
<evidence type="ECO:0000256" key="8">
    <source>
        <dbReference type="ARBA" id="ARBA00029447"/>
    </source>
</evidence>
<reference evidence="12 13" key="1">
    <citation type="journal article" date="2015" name="Stand. Genomic Sci.">
        <title>Genomic Encyclopedia of Bacterial and Archaeal Type Strains, Phase III: the genomes of soil and plant-associated and newly described type strains.</title>
        <authorList>
            <person name="Whitman W.B."/>
            <person name="Woyke T."/>
            <person name="Klenk H.P."/>
            <person name="Zhou Y."/>
            <person name="Lilburn T.G."/>
            <person name="Beck B.J."/>
            <person name="De Vos P."/>
            <person name="Vandamme P."/>
            <person name="Eisen J.A."/>
            <person name="Garrity G."/>
            <person name="Hugenholtz P."/>
            <person name="Kyrpides N.C."/>
        </authorList>
    </citation>
    <scope>NUCLEOTIDE SEQUENCE [LARGE SCALE GENOMIC DNA]</scope>
    <source>
        <strain evidence="12 13">CGMCC 1.6858</strain>
    </source>
</reference>
<evidence type="ECO:0000313" key="13">
    <source>
        <dbReference type="Proteomes" id="UP000316905"/>
    </source>
</evidence>
<organism evidence="12 13">
    <name type="scientific">Pseudomonas duriflava</name>
    <dbReference type="NCBI Taxonomy" id="459528"/>
    <lineage>
        <taxon>Bacteria</taxon>
        <taxon>Pseudomonadati</taxon>
        <taxon>Pseudomonadota</taxon>
        <taxon>Gammaproteobacteria</taxon>
        <taxon>Pseudomonadales</taxon>
        <taxon>Pseudomonadaceae</taxon>
        <taxon>Pseudomonas</taxon>
    </lineage>
</organism>
<dbReference type="SMART" id="SM00283">
    <property type="entry name" value="MA"/>
    <property type="match status" value="1"/>
</dbReference>
<dbReference type="SUPFAM" id="SSF58104">
    <property type="entry name" value="Methyl-accepting chemotaxis protein (MCP) signaling domain"/>
    <property type="match status" value="1"/>
</dbReference>
<gene>
    <name evidence="12" type="ORF">IQ22_01906</name>
</gene>
<dbReference type="CDD" id="cd11386">
    <property type="entry name" value="MCP_signal"/>
    <property type="match status" value="1"/>
</dbReference>
<dbReference type="FunFam" id="1.10.287.950:FF:000001">
    <property type="entry name" value="Methyl-accepting chemotaxis sensory transducer"/>
    <property type="match status" value="1"/>
</dbReference>
<dbReference type="CDD" id="cd19411">
    <property type="entry name" value="MCP2201-like_sensor"/>
    <property type="match status" value="1"/>
</dbReference>
<dbReference type="Gene3D" id="1.10.287.950">
    <property type="entry name" value="Methyl-accepting chemotaxis protein"/>
    <property type="match status" value="1"/>
</dbReference>
<feature type="domain" description="Methyl-accepting transducer" evidence="11">
    <location>
        <begin position="300"/>
        <end position="536"/>
    </location>
</feature>
<dbReference type="InterPro" id="IPR047347">
    <property type="entry name" value="YvaQ-like_sensor"/>
</dbReference>
<keyword evidence="5 10" id="KW-1133">Transmembrane helix</keyword>
<evidence type="ECO:0000256" key="4">
    <source>
        <dbReference type="ARBA" id="ARBA00022692"/>
    </source>
</evidence>
<proteinExistence type="inferred from homology"/>
<dbReference type="Pfam" id="PF12729">
    <property type="entry name" value="4HB_MCP_1"/>
    <property type="match status" value="1"/>
</dbReference>
<dbReference type="EMBL" id="VLKY01000005">
    <property type="protein sequence ID" value="TWI54995.1"/>
    <property type="molecule type" value="Genomic_DNA"/>
</dbReference>
<dbReference type="InterPro" id="IPR004089">
    <property type="entry name" value="MCPsignal_dom"/>
</dbReference>
<dbReference type="PRINTS" id="PR00260">
    <property type="entry name" value="CHEMTRNSDUCR"/>
</dbReference>
<dbReference type="Proteomes" id="UP000316905">
    <property type="component" value="Unassembled WGS sequence"/>
</dbReference>
<evidence type="ECO:0000256" key="6">
    <source>
        <dbReference type="ARBA" id="ARBA00023136"/>
    </source>
</evidence>
<evidence type="ECO:0000256" key="7">
    <source>
        <dbReference type="ARBA" id="ARBA00023224"/>
    </source>
</evidence>
<evidence type="ECO:0000259" key="11">
    <source>
        <dbReference type="PROSITE" id="PS50111"/>
    </source>
</evidence>
<protein>
    <submittedName>
        <fullName evidence="12">Methyl-accepting chemotaxis protein</fullName>
    </submittedName>
</protein>
<dbReference type="GO" id="GO:0004888">
    <property type="term" value="F:transmembrane signaling receptor activity"/>
    <property type="evidence" value="ECO:0007669"/>
    <property type="project" value="InterPro"/>
</dbReference>
<comment type="subcellular location">
    <subcellularLocation>
        <location evidence="1">Cell membrane</location>
        <topology evidence="1">Multi-pass membrane protein</topology>
    </subcellularLocation>
</comment>
<evidence type="ECO:0000256" key="2">
    <source>
        <dbReference type="ARBA" id="ARBA00022475"/>
    </source>
</evidence>